<dbReference type="Pfam" id="PF06912">
    <property type="entry name" value="DUF1275"/>
    <property type="match status" value="1"/>
</dbReference>
<gene>
    <name evidence="2" type="ORF">SDC9_211635</name>
</gene>
<keyword evidence="1" id="KW-0812">Transmembrane</keyword>
<dbReference type="PANTHER" id="PTHR37314:SF4">
    <property type="entry name" value="UPF0700 TRANSMEMBRANE PROTEIN YOAK"/>
    <property type="match status" value="1"/>
</dbReference>
<accession>A0A645JJM1</accession>
<comment type="caution">
    <text evidence="2">The sequence shown here is derived from an EMBL/GenBank/DDBJ whole genome shotgun (WGS) entry which is preliminary data.</text>
</comment>
<feature type="transmembrane region" description="Helical" evidence="1">
    <location>
        <begin position="29"/>
        <end position="50"/>
    </location>
</feature>
<reference evidence="2" key="1">
    <citation type="submission" date="2019-08" db="EMBL/GenBank/DDBJ databases">
        <authorList>
            <person name="Kucharzyk K."/>
            <person name="Murdoch R.W."/>
            <person name="Higgins S."/>
            <person name="Loffler F."/>
        </authorList>
    </citation>
    <scope>NUCLEOTIDE SEQUENCE</scope>
</reference>
<feature type="transmembrane region" description="Helical" evidence="1">
    <location>
        <begin position="56"/>
        <end position="73"/>
    </location>
</feature>
<protein>
    <recommendedName>
        <fullName evidence="3">DUF1275 domain-containing protein</fullName>
    </recommendedName>
</protein>
<dbReference type="EMBL" id="VSSQ01143907">
    <property type="protein sequence ID" value="MPN63868.1"/>
    <property type="molecule type" value="Genomic_DNA"/>
</dbReference>
<evidence type="ECO:0000256" key="1">
    <source>
        <dbReference type="SAM" id="Phobius"/>
    </source>
</evidence>
<keyword evidence="1" id="KW-0472">Membrane</keyword>
<sequence length="75" mass="8320">MCTGNLRSATESLYEYKASKNRSDLIKSLQYYVIIAFFILGAAIGTLFTGVFGNKAIYFACVLLAVVFGMMFVKE</sequence>
<organism evidence="2">
    <name type="scientific">bioreactor metagenome</name>
    <dbReference type="NCBI Taxonomy" id="1076179"/>
    <lineage>
        <taxon>unclassified sequences</taxon>
        <taxon>metagenomes</taxon>
        <taxon>ecological metagenomes</taxon>
    </lineage>
</organism>
<dbReference type="AlphaFoldDB" id="A0A645JJM1"/>
<evidence type="ECO:0008006" key="3">
    <source>
        <dbReference type="Google" id="ProtNLM"/>
    </source>
</evidence>
<dbReference type="InterPro" id="IPR010699">
    <property type="entry name" value="DUF1275"/>
</dbReference>
<proteinExistence type="predicted"/>
<dbReference type="PANTHER" id="PTHR37314">
    <property type="entry name" value="SLR0142 PROTEIN"/>
    <property type="match status" value="1"/>
</dbReference>
<keyword evidence="1" id="KW-1133">Transmembrane helix</keyword>
<name>A0A645JJM1_9ZZZZ</name>
<evidence type="ECO:0000313" key="2">
    <source>
        <dbReference type="EMBL" id="MPN63868.1"/>
    </source>
</evidence>